<proteinExistence type="predicted"/>
<comment type="caution">
    <text evidence="2">The sequence shown here is derived from an EMBL/GenBank/DDBJ whole genome shotgun (WGS) entry which is preliminary data.</text>
</comment>
<dbReference type="AlphaFoldDB" id="A0A9X4MX07"/>
<dbReference type="InterPro" id="IPR010093">
    <property type="entry name" value="SinI_DNA-bd"/>
</dbReference>
<protein>
    <submittedName>
        <fullName evidence="2">Helix-turn-helix domain-containing protein</fullName>
    </submittedName>
</protein>
<dbReference type="NCBIfam" id="TIGR01764">
    <property type="entry name" value="excise"/>
    <property type="match status" value="1"/>
</dbReference>
<keyword evidence="3" id="KW-1185">Reference proteome</keyword>
<dbReference type="Proteomes" id="UP001152599">
    <property type="component" value="Unassembled WGS sequence"/>
</dbReference>
<dbReference type="GO" id="GO:0003677">
    <property type="term" value="F:DNA binding"/>
    <property type="evidence" value="ECO:0007669"/>
    <property type="project" value="InterPro"/>
</dbReference>
<dbReference type="InterPro" id="IPR041657">
    <property type="entry name" value="HTH_17"/>
</dbReference>
<dbReference type="Pfam" id="PF12728">
    <property type="entry name" value="HTH_17"/>
    <property type="match status" value="1"/>
</dbReference>
<dbReference type="EMBL" id="JANCMU010000001">
    <property type="protein sequence ID" value="MDG4945115.1"/>
    <property type="molecule type" value="Genomic_DNA"/>
</dbReference>
<reference evidence="2" key="1">
    <citation type="submission" date="2022-07" db="EMBL/GenBank/DDBJ databases">
        <title>Description and genome-wide analysis of Profundicola chukchiensis gen. nov., sp. nov., marine bacteria isolated from bottom sediments of the Chukchi Sea.</title>
        <authorList>
            <person name="Romanenko L."/>
            <person name="Otstavnykh N."/>
            <person name="Kurilenko V."/>
            <person name="Eremeev V."/>
            <person name="Velansky P."/>
            <person name="Mikhailov V."/>
            <person name="Isaeva M."/>
        </authorList>
    </citation>
    <scope>NUCLEOTIDE SEQUENCE</scope>
    <source>
        <strain evidence="2">KMM 9713</strain>
    </source>
</reference>
<dbReference type="RefSeq" id="WP_304419830.1">
    <property type="nucleotide sequence ID" value="NZ_JANCMU010000001.1"/>
</dbReference>
<name>A0A9X4MX07_9FLAO</name>
<accession>A0A9X4MX07</accession>
<sequence length="93" mass="11221">MKELKIHDQLHEIEKSLEELKSNTKEILNLEEASKYLGISKSYLYKLTSGNKITYYRPEGKLIYFRKEDLDKYLLRNPQYSQDDFVDNIENLW</sequence>
<evidence type="ECO:0000313" key="3">
    <source>
        <dbReference type="Proteomes" id="UP001152599"/>
    </source>
</evidence>
<organism evidence="2 3">
    <name type="scientific">Profundicola chukchiensis</name>
    <dbReference type="NCBI Taxonomy" id="2961959"/>
    <lineage>
        <taxon>Bacteria</taxon>
        <taxon>Pseudomonadati</taxon>
        <taxon>Bacteroidota</taxon>
        <taxon>Flavobacteriia</taxon>
        <taxon>Flavobacteriales</taxon>
        <taxon>Weeksellaceae</taxon>
        <taxon>Profundicola</taxon>
    </lineage>
</organism>
<feature type="domain" description="Helix-turn-helix" evidence="1">
    <location>
        <begin position="28"/>
        <end position="77"/>
    </location>
</feature>
<dbReference type="InterPro" id="IPR009061">
    <property type="entry name" value="DNA-bd_dom_put_sf"/>
</dbReference>
<evidence type="ECO:0000313" key="2">
    <source>
        <dbReference type="EMBL" id="MDG4945115.1"/>
    </source>
</evidence>
<dbReference type="SUPFAM" id="SSF46955">
    <property type="entry name" value="Putative DNA-binding domain"/>
    <property type="match status" value="1"/>
</dbReference>
<evidence type="ECO:0000259" key="1">
    <source>
        <dbReference type="Pfam" id="PF12728"/>
    </source>
</evidence>
<gene>
    <name evidence="2" type="ORF">NMK71_01695</name>
</gene>